<sequence length="461" mass="47951">MRFLTNKRSKSLLIAGLSLACLGSFGTAVWAASHPQPPAINAQGQLPPGPPPDGKFGGMQESSNDASNLTAVKTVDGSSLNLVGQDLASSGINENVLLVRKGGSLTLTDSKLSKTGNSSSADASNFTGQNAIILANNSNAVLENLTLTSDADGANAIFATGKQAQIKAKHIKIHTKNNSSRGLDATYGGTITAEDVDITTEGAHCGALATDRGEGNVIVNGAKIHTSGEGSPCIYSTGNIQLTNGEGVATGSEIAVVEGKNSITLQNAQLTGHVKHGVMLYQSFSGDANVGVAEFTATDSVLNNQSTGPMFYITNTTAKATLENTTLNQSGDILVKVTSDRWGSSGKNGGDFTLNAKNQQLNGQILANNLSKVTLNLDEGSTFNGTINHDNQADAANISLTKDAKWQLTADAYVTTITDEQIDFSNIASNKHNIYYDKQSNPSLNGKTINLPGGGKLKPMH</sequence>
<feature type="chain" id="PRO_5036815299" evidence="2">
    <location>
        <begin position="32"/>
        <end position="461"/>
    </location>
</feature>
<proteinExistence type="predicted"/>
<feature type="signal peptide" evidence="2">
    <location>
        <begin position="1"/>
        <end position="31"/>
    </location>
</feature>
<evidence type="ECO:0000256" key="2">
    <source>
        <dbReference type="SAM" id="SignalP"/>
    </source>
</evidence>
<dbReference type="EMBL" id="SVBY01000105">
    <property type="protein sequence ID" value="MBE6093584.1"/>
    <property type="molecule type" value="Genomic_DNA"/>
</dbReference>
<dbReference type="PROSITE" id="PS51257">
    <property type="entry name" value="PROKAR_LIPOPROTEIN"/>
    <property type="match status" value="1"/>
</dbReference>
<dbReference type="Proteomes" id="UP000761380">
    <property type="component" value="Unassembled WGS sequence"/>
</dbReference>
<evidence type="ECO:0000313" key="3">
    <source>
        <dbReference type="EMBL" id="MBE6093584.1"/>
    </source>
</evidence>
<evidence type="ECO:0000313" key="4">
    <source>
        <dbReference type="Proteomes" id="UP000761380"/>
    </source>
</evidence>
<reference evidence="3" key="1">
    <citation type="submission" date="2019-04" db="EMBL/GenBank/DDBJ databases">
        <title>Evolution of Biomass-Degrading Anaerobic Consortia Revealed by Metagenomics.</title>
        <authorList>
            <person name="Peng X."/>
        </authorList>
    </citation>
    <scope>NUCLEOTIDE SEQUENCE</scope>
    <source>
        <strain evidence="3">SIG240</strain>
    </source>
</reference>
<feature type="region of interest" description="Disordered" evidence="1">
    <location>
        <begin position="36"/>
        <end position="64"/>
    </location>
</feature>
<name>A0A927WQ62_SELRU</name>
<protein>
    <submittedName>
        <fullName evidence="3">Uncharacterized protein</fullName>
    </submittedName>
</protein>
<dbReference type="InterPro" id="IPR012332">
    <property type="entry name" value="Autotransporter_pectin_lyase_C"/>
</dbReference>
<gene>
    <name evidence="3" type="ORF">E7201_10570</name>
</gene>
<dbReference type="AlphaFoldDB" id="A0A927WQ62"/>
<evidence type="ECO:0000256" key="1">
    <source>
        <dbReference type="SAM" id="MobiDB-lite"/>
    </source>
</evidence>
<organism evidence="3 4">
    <name type="scientific">Selenomonas ruminantium</name>
    <dbReference type="NCBI Taxonomy" id="971"/>
    <lineage>
        <taxon>Bacteria</taxon>
        <taxon>Bacillati</taxon>
        <taxon>Bacillota</taxon>
        <taxon>Negativicutes</taxon>
        <taxon>Selenomonadales</taxon>
        <taxon>Selenomonadaceae</taxon>
        <taxon>Selenomonas</taxon>
    </lineage>
</organism>
<dbReference type="Gene3D" id="2.160.20.20">
    <property type="match status" value="1"/>
</dbReference>
<accession>A0A927WQ62</accession>
<comment type="caution">
    <text evidence="3">The sequence shown here is derived from an EMBL/GenBank/DDBJ whole genome shotgun (WGS) entry which is preliminary data.</text>
</comment>
<keyword evidence="2" id="KW-0732">Signal</keyword>